<dbReference type="Proteomes" id="UP000824037">
    <property type="component" value="Unassembled WGS sequence"/>
</dbReference>
<keyword evidence="4 6" id="KW-1133">Transmembrane helix</keyword>
<evidence type="ECO:0000256" key="2">
    <source>
        <dbReference type="ARBA" id="ARBA00022448"/>
    </source>
</evidence>
<evidence type="ECO:0000313" key="8">
    <source>
        <dbReference type="EMBL" id="HIZ38112.1"/>
    </source>
</evidence>
<protein>
    <submittedName>
        <fullName evidence="8">ABC transporter permease</fullName>
    </submittedName>
</protein>
<accession>A0A9D2EIE5</accession>
<keyword evidence="5 6" id="KW-0472">Membrane</keyword>
<dbReference type="PANTHER" id="PTHR30177:SF4">
    <property type="entry name" value="OSMOPROTECTANT IMPORT PERMEASE PROTEIN OSMW"/>
    <property type="match status" value="1"/>
</dbReference>
<comment type="subcellular location">
    <subcellularLocation>
        <location evidence="6">Cell membrane</location>
        <topology evidence="6">Multi-pass membrane protein</topology>
    </subcellularLocation>
    <subcellularLocation>
        <location evidence="1">Membrane</location>
        <topology evidence="1">Multi-pass membrane protein</topology>
    </subcellularLocation>
</comment>
<comment type="caution">
    <text evidence="8">The sequence shown here is derived from an EMBL/GenBank/DDBJ whole genome shotgun (WGS) entry which is preliminary data.</text>
</comment>
<feature type="transmembrane region" description="Helical" evidence="6">
    <location>
        <begin position="20"/>
        <end position="40"/>
    </location>
</feature>
<dbReference type="EMBL" id="DXBY01000344">
    <property type="protein sequence ID" value="HIZ38112.1"/>
    <property type="molecule type" value="Genomic_DNA"/>
</dbReference>
<dbReference type="SUPFAM" id="SSF161098">
    <property type="entry name" value="MetI-like"/>
    <property type="match status" value="1"/>
</dbReference>
<evidence type="ECO:0000256" key="1">
    <source>
        <dbReference type="ARBA" id="ARBA00004141"/>
    </source>
</evidence>
<organism evidence="8 9">
    <name type="scientific">Candidatus Ruania gallistercoris</name>
    <dbReference type="NCBI Taxonomy" id="2838746"/>
    <lineage>
        <taxon>Bacteria</taxon>
        <taxon>Bacillati</taxon>
        <taxon>Actinomycetota</taxon>
        <taxon>Actinomycetes</taxon>
        <taxon>Micrococcales</taxon>
        <taxon>Ruaniaceae</taxon>
        <taxon>Ruania</taxon>
    </lineage>
</organism>
<reference evidence="8" key="1">
    <citation type="journal article" date="2021" name="PeerJ">
        <title>Extensive microbial diversity within the chicken gut microbiome revealed by metagenomics and culture.</title>
        <authorList>
            <person name="Gilroy R."/>
            <person name="Ravi A."/>
            <person name="Getino M."/>
            <person name="Pursley I."/>
            <person name="Horton D.L."/>
            <person name="Alikhan N.F."/>
            <person name="Baker D."/>
            <person name="Gharbi K."/>
            <person name="Hall N."/>
            <person name="Watson M."/>
            <person name="Adriaenssens E.M."/>
            <person name="Foster-Nyarko E."/>
            <person name="Jarju S."/>
            <person name="Secka A."/>
            <person name="Antonio M."/>
            <person name="Oren A."/>
            <person name="Chaudhuri R.R."/>
            <person name="La Ragione R."/>
            <person name="Hildebrand F."/>
            <person name="Pallen M.J."/>
        </authorList>
    </citation>
    <scope>NUCLEOTIDE SEQUENCE</scope>
    <source>
        <strain evidence="8">ChiGjej4B4-7305</strain>
    </source>
</reference>
<keyword evidence="2 6" id="KW-0813">Transport</keyword>
<feature type="domain" description="ABC transmembrane type-1" evidence="7">
    <location>
        <begin position="18"/>
        <end position="201"/>
    </location>
</feature>
<dbReference type="InterPro" id="IPR000515">
    <property type="entry name" value="MetI-like"/>
</dbReference>
<feature type="transmembrane region" description="Helical" evidence="6">
    <location>
        <begin position="52"/>
        <end position="73"/>
    </location>
</feature>
<dbReference type="GO" id="GO:0005886">
    <property type="term" value="C:plasma membrane"/>
    <property type="evidence" value="ECO:0007669"/>
    <property type="project" value="UniProtKB-SubCell"/>
</dbReference>
<evidence type="ECO:0000256" key="5">
    <source>
        <dbReference type="ARBA" id="ARBA00023136"/>
    </source>
</evidence>
<dbReference type="InterPro" id="IPR051204">
    <property type="entry name" value="ABC_transp_perm/SBD"/>
</dbReference>
<dbReference type="GO" id="GO:0031460">
    <property type="term" value="P:glycine betaine transport"/>
    <property type="evidence" value="ECO:0007669"/>
    <property type="project" value="TreeGrafter"/>
</dbReference>
<dbReference type="FunFam" id="1.10.3720.10:FF:000001">
    <property type="entry name" value="Glycine betaine ABC transporter, permease"/>
    <property type="match status" value="1"/>
</dbReference>
<dbReference type="PROSITE" id="PS50928">
    <property type="entry name" value="ABC_TM1"/>
    <property type="match status" value="1"/>
</dbReference>
<evidence type="ECO:0000313" key="9">
    <source>
        <dbReference type="Proteomes" id="UP000824037"/>
    </source>
</evidence>
<name>A0A9D2EIE5_9MICO</name>
<feature type="transmembrane region" description="Helical" evidence="6">
    <location>
        <begin position="79"/>
        <end position="96"/>
    </location>
</feature>
<proteinExistence type="inferred from homology"/>
<feature type="transmembrane region" description="Helical" evidence="6">
    <location>
        <begin position="132"/>
        <end position="158"/>
    </location>
</feature>
<keyword evidence="3 6" id="KW-0812">Transmembrane</keyword>
<comment type="similarity">
    <text evidence="6">Belongs to the binding-protein-dependent transport system permease family.</text>
</comment>
<feature type="transmembrane region" description="Helical" evidence="6">
    <location>
        <begin position="178"/>
        <end position="204"/>
    </location>
</feature>
<evidence type="ECO:0000259" key="7">
    <source>
        <dbReference type="PROSITE" id="PS50928"/>
    </source>
</evidence>
<evidence type="ECO:0000256" key="4">
    <source>
        <dbReference type="ARBA" id="ARBA00022989"/>
    </source>
</evidence>
<dbReference type="CDD" id="cd06261">
    <property type="entry name" value="TM_PBP2"/>
    <property type="match status" value="1"/>
</dbReference>
<gene>
    <name evidence="8" type="ORF">H9815_20235</name>
</gene>
<dbReference type="InterPro" id="IPR035906">
    <property type="entry name" value="MetI-like_sf"/>
</dbReference>
<dbReference type="PANTHER" id="PTHR30177">
    <property type="entry name" value="GLYCINE BETAINE/L-PROLINE TRANSPORT SYSTEM PERMEASE PROTEIN PROW"/>
    <property type="match status" value="1"/>
</dbReference>
<evidence type="ECO:0000256" key="6">
    <source>
        <dbReference type="RuleBase" id="RU363032"/>
    </source>
</evidence>
<reference evidence="8" key="2">
    <citation type="submission" date="2021-04" db="EMBL/GenBank/DDBJ databases">
        <authorList>
            <person name="Gilroy R."/>
        </authorList>
    </citation>
    <scope>NUCLEOTIDE SEQUENCE</scope>
    <source>
        <strain evidence="8">ChiGjej4B4-7305</strain>
    </source>
</reference>
<evidence type="ECO:0000256" key="3">
    <source>
        <dbReference type="ARBA" id="ARBA00022692"/>
    </source>
</evidence>
<sequence length="214" mass="22862">MEFLDFLVKRSDDMLELGLAHAAVVAISVLFASVLGIALGVLTYQRQRARDLVLATTGAMLTVPSFALFILLLGPLGLGARPVIVALTMYGLMPIVRNTVTGLNSVDPAVIESAKGMGLTRWQRLRRIELPLAWPVIITGIRVTTLVLLGICAIGAIVNGPGYGELIFTGLARVGTPVAVHLVLAGTIGVIILAIFFDLVFYTARRLTTSRGIR</sequence>
<dbReference type="GO" id="GO:0055085">
    <property type="term" value="P:transmembrane transport"/>
    <property type="evidence" value="ECO:0007669"/>
    <property type="project" value="InterPro"/>
</dbReference>
<dbReference type="Pfam" id="PF00528">
    <property type="entry name" value="BPD_transp_1"/>
    <property type="match status" value="1"/>
</dbReference>
<dbReference type="Gene3D" id="1.10.3720.10">
    <property type="entry name" value="MetI-like"/>
    <property type="match status" value="1"/>
</dbReference>
<dbReference type="AlphaFoldDB" id="A0A9D2EIE5"/>